<keyword evidence="2 9" id="KW-0808">Transferase</keyword>
<dbReference type="Proteomes" id="UP000004386">
    <property type="component" value="Unassembled WGS sequence"/>
</dbReference>
<evidence type="ECO:0000256" key="7">
    <source>
        <dbReference type="ARBA" id="ARBA00022842"/>
    </source>
</evidence>
<feature type="active site" evidence="9">
    <location>
        <position position="42"/>
    </location>
</feature>
<comment type="caution">
    <text evidence="12">The sequence shown here is derived from an EMBL/GenBank/DDBJ whole genome shotgun (WGS) entry which is preliminary data.</text>
</comment>
<comment type="subunit">
    <text evidence="9">Homodimer.</text>
</comment>
<comment type="function">
    <text evidence="9">Synthesizes selenophosphate from selenide and ATP.</text>
</comment>
<feature type="binding site" description="in other chain" evidence="9">
    <location>
        <position position="93"/>
    </location>
    <ligand>
        <name>ATP</name>
        <dbReference type="ChEBI" id="CHEBI:30616"/>
        <note>ligand shared between dimeric partners</note>
    </ligand>
</feature>
<evidence type="ECO:0000256" key="5">
    <source>
        <dbReference type="ARBA" id="ARBA00022777"/>
    </source>
</evidence>
<dbReference type="GO" id="GO:0016260">
    <property type="term" value="P:selenocysteine biosynthetic process"/>
    <property type="evidence" value="ECO:0007669"/>
    <property type="project" value="InterPro"/>
</dbReference>
<feature type="binding site" evidence="9">
    <location>
        <begin position="164"/>
        <end position="166"/>
    </location>
    <ligand>
        <name>ATP</name>
        <dbReference type="ChEBI" id="CHEBI:30616"/>
        <note>ligand shared between dimeric partners</note>
    </ligand>
</feature>
<dbReference type="PANTHER" id="PTHR10256:SF0">
    <property type="entry name" value="INACTIVE SELENIDE, WATER DIKINASE-LIKE PROTEIN-RELATED"/>
    <property type="match status" value="1"/>
</dbReference>
<dbReference type="CDD" id="cd02195">
    <property type="entry name" value="SelD"/>
    <property type="match status" value="1"/>
</dbReference>
<feature type="binding site" evidence="9">
    <location>
        <position position="116"/>
    </location>
    <ligand>
        <name>Mg(2+)</name>
        <dbReference type="ChEBI" id="CHEBI:18420"/>
    </ligand>
</feature>
<dbReference type="GO" id="GO:0000287">
    <property type="term" value="F:magnesium ion binding"/>
    <property type="evidence" value="ECO:0007669"/>
    <property type="project" value="UniProtKB-UniRule"/>
</dbReference>
<feature type="binding site" description="in other chain" evidence="9">
    <location>
        <position position="116"/>
    </location>
    <ligand>
        <name>ATP</name>
        <dbReference type="ChEBI" id="CHEBI:30616"/>
        <note>ligand shared between dimeric partners</note>
    </ligand>
</feature>
<dbReference type="GO" id="GO:0005737">
    <property type="term" value="C:cytoplasm"/>
    <property type="evidence" value="ECO:0007669"/>
    <property type="project" value="TreeGrafter"/>
</dbReference>
<accession>C4WLL8</accession>
<feature type="site" description="Important for catalytic activity" evidence="9">
    <location>
        <position position="45"/>
    </location>
</feature>
<keyword evidence="6 9" id="KW-0067">ATP-binding</keyword>
<dbReference type="GO" id="GO:0005524">
    <property type="term" value="F:ATP binding"/>
    <property type="evidence" value="ECO:0007669"/>
    <property type="project" value="UniProtKB-UniRule"/>
</dbReference>
<organism evidence="12 13">
    <name type="scientific">Brucella intermedia LMG 3301</name>
    <dbReference type="NCBI Taxonomy" id="641118"/>
    <lineage>
        <taxon>Bacteria</taxon>
        <taxon>Pseudomonadati</taxon>
        <taxon>Pseudomonadota</taxon>
        <taxon>Alphaproteobacteria</taxon>
        <taxon>Hyphomicrobiales</taxon>
        <taxon>Brucellaceae</taxon>
        <taxon>Brucella/Ochrobactrum group</taxon>
        <taxon>Brucella</taxon>
    </lineage>
</organism>
<evidence type="ECO:0000256" key="1">
    <source>
        <dbReference type="ARBA" id="ARBA00008026"/>
    </source>
</evidence>
<dbReference type="EC" id="2.7.9.3" evidence="9"/>
<keyword evidence="5 9" id="KW-0418">Kinase</keyword>
<name>C4WLL8_9HYPH</name>
<dbReference type="InterPro" id="IPR036921">
    <property type="entry name" value="PurM-like_N_sf"/>
</dbReference>
<dbReference type="Gene3D" id="3.30.1330.10">
    <property type="entry name" value="PurM-like, N-terminal domain"/>
    <property type="match status" value="1"/>
</dbReference>
<dbReference type="InterPro" id="IPR010918">
    <property type="entry name" value="PurM-like_C_dom"/>
</dbReference>
<dbReference type="GO" id="GO:0004756">
    <property type="term" value="F:selenide, water dikinase activity"/>
    <property type="evidence" value="ECO:0007669"/>
    <property type="project" value="UniProtKB-UniRule"/>
</dbReference>
<keyword evidence="8 9" id="KW-0711">Selenium</keyword>
<dbReference type="SUPFAM" id="SSF56042">
    <property type="entry name" value="PurM C-terminal domain-like"/>
    <property type="match status" value="1"/>
</dbReference>
<evidence type="ECO:0000256" key="3">
    <source>
        <dbReference type="ARBA" id="ARBA00022723"/>
    </source>
</evidence>
<dbReference type="InterPro" id="IPR036676">
    <property type="entry name" value="PurM-like_C_sf"/>
</dbReference>
<dbReference type="AlphaFoldDB" id="C4WLL8"/>
<evidence type="ECO:0000259" key="11">
    <source>
        <dbReference type="Pfam" id="PF02769"/>
    </source>
</evidence>
<keyword evidence="4 9" id="KW-0547">Nucleotide-binding</keyword>
<dbReference type="InterPro" id="IPR016188">
    <property type="entry name" value="PurM-like_N"/>
</dbReference>
<dbReference type="FunFam" id="3.30.1330.10:FF:000003">
    <property type="entry name" value="Selenide, water dikinase"/>
    <property type="match status" value="1"/>
</dbReference>
<evidence type="ECO:0000313" key="13">
    <source>
        <dbReference type="Proteomes" id="UP000004386"/>
    </source>
</evidence>
<feature type="binding site" evidence="9">
    <location>
        <position position="76"/>
    </location>
    <ligand>
        <name>Mg(2+)</name>
        <dbReference type="ChEBI" id="CHEBI:18420"/>
    </ligand>
</feature>
<sequence length="374" mass="39389">MSRCGRLPLRHDRTRNNDISFEVIMDIASPIRLSTLAHGGGCGCKLAPAVLQDLLSDQPVMQPFSQLLVGTETGDDAAVWQLDDENCVIATTDFFMPMVDDPFDFGRIAATNAISDVYAMGGTPIMALAILGMPVNKMPAEMIREILKGGSSICAEAGIPVAGGHSIDAPEPIYGLAVIGTCKLSNLRRNSGARVGDTLILTKAIGVGIYSAAFKKQELDSAGYDEMMASVTLLNRIGAELGKDDAVHAVTDVTGFGILGHALEMARGSNAGIALDYSALPFLNQAEHLAQAGFVTGASTRNWASYGHGVQLPDDYPLWKQQLLTDPQTSGGLLVSCAPQEGERLLGSIRAAGYPSARIVGKVTDDAGRVTVNG</sequence>
<dbReference type="NCBIfam" id="NF002098">
    <property type="entry name" value="PRK00943.1"/>
    <property type="match status" value="1"/>
</dbReference>
<gene>
    <name evidence="9 12" type="primary">selD</name>
    <name evidence="12" type="ORF">OINT_2000128</name>
</gene>
<dbReference type="HOGENOM" id="CLU_032859_0_1_5"/>
<feature type="binding site" evidence="9">
    <location>
        <position position="252"/>
    </location>
    <ligand>
        <name>Mg(2+)</name>
        <dbReference type="ChEBI" id="CHEBI:18420"/>
    </ligand>
</feature>
<dbReference type="SUPFAM" id="SSF55326">
    <property type="entry name" value="PurM N-terminal domain-like"/>
    <property type="match status" value="1"/>
</dbReference>
<protein>
    <recommendedName>
        <fullName evidence="9">Selenide, water dikinase</fullName>
        <ecNumber evidence="9">2.7.9.3</ecNumber>
    </recommendedName>
    <alternativeName>
        <fullName evidence="9">Selenium donor protein</fullName>
    </alternativeName>
    <alternativeName>
        <fullName evidence="9">Selenophosphate synthase</fullName>
    </alternativeName>
</protein>
<comment type="catalytic activity">
    <reaction evidence="9">
        <text>hydrogenselenide + ATP + H2O = selenophosphate + AMP + phosphate + 2 H(+)</text>
        <dbReference type="Rhea" id="RHEA:18737"/>
        <dbReference type="ChEBI" id="CHEBI:15377"/>
        <dbReference type="ChEBI" id="CHEBI:15378"/>
        <dbReference type="ChEBI" id="CHEBI:16144"/>
        <dbReference type="ChEBI" id="CHEBI:29317"/>
        <dbReference type="ChEBI" id="CHEBI:30616"/>
        <dbReference type="ChEBI" id="CHEBI:43474"/>
        <dbReference type="ChEBI" id="CHEBI:456215"/>
        <dbReference type="EC" id="2.7.9.3"/>
    </reaction>
</comment>
<keyword evidence="3 9" id="KW-0479">Metal-binding</keyword>
<dbReference type="Pfam" id="PF02769">
    <property type="entry name" value="AIRS_C"/>
    <property type="match status" value="1"/>
</dbReference>
<dbReference type="NCBIfam" id="TIGR00476">
    <property type="entry name" value="selD"/>
    <property type="match status" value="1"/>
</dbReference>
<evidence type="ECO:0000256" key="6">
    <source>
        <dbReference type="ARBA" id="ARBA00022840"/>
    </source>
</evidence>
<evidence type="ECO:0000313" key="12">
    <source>
        <dbReference type="EMBL" id="EEQ93000.1"/>
    </source>
</evidence>
<dbReference type="GO" id="GO:0016491">
    <property type="term" value="F:oxidoreductase activity"/>
    <property type="evidence" value="ECO:0007669"/>
    <property type="project" value="UniProtKB-KW"/>
</dbReference>
<feature type="binding site" description="in other chain" evidence="9">
    <location>
        <begin position="73"/>
        <end position="75"/>
    </location>
    <ligand>
        <name>ATP</name>
        <dbReference type="ChEBI" id="CHEBI:30616"/>
        <note>ligand shared between dimeric partners</note>
    </ligand>
</feature>
<evidence type="ECO:0000259" key="10">
    <source>
        <dbReference type="Pfam" id="PF00586"/>
    </source>
</evidence>
<evidence type="ECO:0000256" key="9">
    <source>
        <dbReference type="HAMAP-Rule" id="MF_00625"/>
    </source>
</evidence>
<keyword evidence="7 9" id="KW-0460">Magnesium</keyword>
<reference evidence="12 13" key="1">
    <citation type="submission" date="2009-05" db="EMBL/GenBank/DDBJ databases">
        <authorList>
            <person name="Setubal J.C."/>
            <person name="Boyle S."/>
            <person name="Crasta O.R."/>
            <person name="Gillespie J.J."/>
            <person name="Kenyon R.W."/>
            <person name="Lu J."/>
            <person name="Mane S."/>
            <person name="Nagrani S."/>
            <person name="Shallom J.M."/>
            <person name="Shallom S."/>
            <person name="Shukla M."/>
            <person name="Snyder E.E."/>
            <person name="Sobral B.W."/>
            <person name="Wattam A.R."/>
            <person name="Will R."/>
            <person name="Williams K."/>
            <person name="Yoo H."/>
            <person name="Munk C."/>
            <person name="Tapia R."/>
            <person name="Green L."/>
            <person name="Rogers Y."/>
            <person name="Detter J.C."/>
            <person name="Bruce D."/>
            <person name="Brettin T.S."/>
            <person name="Tsolis R."/>
        </authorList>
    </citation>
    <scope>NUCLEOTIDE SEQUENCE [LARGE SCALE GENOMIC DNA]</scope>
    <source>
        <strain evidence="12 13">LMG 3301</strain>
    </source>
</reference>
<dbReference type="EMBL" id="ACQA01000002">
    <property type="protein sequence ID" value="EEQ93000.1"/>
    <property type="molecule type" value="Genomic_DNA"/>
</dbReference>
<dbReference type="Pfam" id="PF00586">
    <property type="entry name" value="AIRS"/>
    <property type="match status" value="1"/>
</dbReference>
<evidence type="ECO:0000256" key="4">
    <source>
        <dbReference type="ARBA" id="ARBA00022741"/>
    </source>
</evidence>
<dbReference type="PIRSF" id="PIRSF036407">
    <property type="entry name" value="Selenphspht_syn"/>
    <property type="match status" value="1"/>
</dbReference>
<feature type="domain" description="PurM-like N-terminal" evidence="10">
    <location>
        <begin position="74"/>
        <end position="181"/>
    </location>
</feature>
<feature type="domain" description="PurM-like C-terminal" evidence="11">
    <location>
        <begin position="194"/>
        <end position="371"/>
    </location>
</feature>
<dbReference type="Gene3D" id="3.90.650.10">
    <property type="entry name" value="PurM-like C-terminal domain"/>
    <property type="match status" value="1"/>
</dbReference>
<dbReference type="InterPro" id="IPR004536">
    <property type="entry name" value="SPS/SelD"/>
</dbReference>
<evidence type="ECO:0000256" key="2">
    <source>
        <dbReference type="ARBA" id="ARBA00022679"/>
    </source>
</evidence>
<evidence type="ECO:0000256" key="8">
    <source>
        <dbReference type="ARBA" id="ARBA00023266"/>
    </source>
</evidence>
<comment type="similarity">
    <text evidence="1 9">Belongs to the selenophosphate synthase 1 family. Class I subfamily.</text>
</comment>
<comment type="cofactor">
    <cofactor evidence="9">
        <name>Mg(2+)</name>
        <dbReference type="ChEBI" id="CHEBI:18420"/>
    </cofactor>
    <text evidence="9">Binds 1 Mg(2+) ion per monomer.</text>
</comment>
<dbReference type="PANTHER" id="PTHR10256">
    <property type="entry name" value="SELENIDE, WATER DIKINASE"/>
    <property type="match status" value="1"/>
</dbReference>
<feature type="binding site" description="in other chain" evidence="9">
    <location>
        <position position="45"/>
    </location>
    <ligand>
        <name>ATP</name>
        <dbReference type="ChEBI" id="CHEBI:30616"/>
        <note>ligand shared between dimeric partners</note>
    </ligand>
</feature>
<proteinExistence type="inferred from homology"/>
<dbReference type="InterPro" id="IPR023061">
    <property type="entry name" value="SelD_I"/>
</dbReference>
<keyword evidence="12" id="KW-0560">Oxidoreductase</keyword>
<dbReference type="HAMAP" id="MF_00625">
    <property type="entry name" value="SelD"/>
    <property type="match status" value="1"/>
</dbReference>